<keyword evidence="10" id="KW-0560">Oxidoreductase</keyword>
<dbReference type="RefSeq" id="XP_007023052.2">
    <property type="nucleotide sequence ID" value="XM_007022990.2"/>
</dbReference>
<keyword evidence="11" id="KW-1015">Disulfide bond</keyword>
<evidence type="ECO:0000256" key="4">
    <source>
        <dbReference type="ARBA" id="ARBA00022512"/>
    </source>
</evidence>
<dbReference type="InterPro" id="IPR016166">
    <property type="entry name" value="FAD-bd_PCMH"/>
</dbReference>
<evidence type="ECO:0000313" key="15">
    <source>
        <dbReference type="RefSeq" id="XP_007023052.2"/>
    </source>
</evidence>
<dbReference type="Gramene" id="Tc06v2_t001120.1">
    <property type="protein sequence ID" value="Tc06v2_p001120.1"/>
    <property type="gene ID" value="Tc06v2_g001120"/>
</dbReference>
<evidence type="ECO:0000256" key="9">
    <source>
        <dbReference type="ARBA" id="ARBA00022827"/>
    </source>
</evidence>
<gene>
    <name evidence="15" type="primary">LOC18595160</name>
</gene>
<dbReference type="InterPro" id="IPR036318">
    <property type="entry name" value="FAD-bd_PCMH-like_sf"/>
</dbReference>
<dbReference type="GO" id="GO:0016491">
    <property type="term" value="F:oxidoreductase activity"/>
    <property type="evidence" value="ECO:0007669"/>
    <property type="project" value="UniProtKB-KW"/>
</dbReference>
<dbReference type="SUPFAM" id="SSF56176">
    <property type="entry name" value="FAD-binding/transporter-associated domain-like"/>
    <property type="match status" value="1"/>
</dbReference>
<proteinExistence type="inferred from homology"/>
<keyword evidence="6" id="KW-0285">Flavoprotein</keyword>
<organism evidence="14 15">
    <name type="scientific">Theobroma cacao</name>
    <name type="common">Cacao</name>
    <name type="synonym">Cocoa</name>
    <dbReference type="NCBI Taxonomy" id="3641"/>
    <lineage>
        <taxon>Eukaryota</taxon>
        <taxon>Viridiplantae</taxon>
        <taxon>Streptophyta</taxon>
        <taxon>Embryophyta</taxon>
        <taxon>Tracheophyta</taxon>
        <taxon>Spermatophyta</taxon>
        <taxon>Magnoliopsida</taxon>
        <taxon>eudicotyledons</taxon>
        <taxon>Gunneridae</taxon>
        <taxon>Pentapetalae</taxon>
        <taxon>rosids</taxon>
        <taxon>malvids</taxon>
        <taxon>Malvales</taxon>
        <taxon>Malvaceae</taxon>
        <taxon>Byttnerioideae</taxon>
        <taxon>Theobroma</taxon>
    </lineage>
</organism>
<keyword evidence="9" id="KW-0274">FAD</keyword>
<comment type="cofactor">
    <cofactor evidence="1">
        <name>FAD</name>
        <dbReference type="ChEBI" id="CHEBI:57692"/>
    </cofactor>
</comment>
<evidence type="ECO:0000256" key="10">
    <source>
        <dbReference type="ARBA" id="ARBA00023002"/>
    </source>
</evidence>
<evidence type="ECO:0000256" key="12">
    <source>
        <dbReference type="ARBA" id="ARBA00023180"/>
    </source>
</evidence>
<comment type="similarity">
    <text evidence="3">Belongs to the oxygen-dependent FAD-linked oxidoreductase family.</text>
</comment>
<dbReference type="InterPro" id="IPR016167">
    <property type="entry name" value="FAD-bd_PCMH_sub1"/>
</dbReference>
<dbReference type="InterPro" id="IPR016169">
    <property type="entry name" value="FAD-bd_PCMH_sub2"/>
</dbReference>
<reference evidence="15" key="2">
    <citation type="submission" date="2025-08" db="UniProtKB">
        <authorList>
            <consortium name="RefSeq"/>
        </authorList>
    </citation>
    <scope>IDENTIFICATION</scope>
</reference>
<dbReference type="GeneID" id="18595160"/>
<dbReference type="Pfam" id="PF08031">
    <property type="entry name" value="BBE"/>
    <property type="match status" value="1"/>
</dbReference>
<keyword evidence="7" id="KW-0732">Signal</keyword>
<keyword evidence="4" id="KW-0134">Cell wall</keyword>
<keyword evidence="8" id="KW-0547">Nucleotide-binding</keyword>
<sequence length="541" mass="60210">MKEQPAKMKAAASAILSALSIFFISLSLASSQSIQDKFVQCLSKQSQSSNPIAGAIYTPNNASFSSVLESYVRNLRFMTPETPKPLVIVTALHESHVQATVVCSKSVGLQIRIRSGGHDYEGLSYVSSVPFVILDMFNLRGIDINVRDESAWVQAGASLGEVYYRIAEKSPVHGFPAGVCPTLGVGGHFTGGGYGNMMRKYGLSVDNIIDAKVVDASGRILDRASMGEDLFWAIRGGGAASFCVVLSWKIKLVPVPETVTVFRVDKTLEEGATDLVVKWQQVADRLDDDLFIRLMLSPEKIGSPPGQNTIQASFVAMFLGQTERLLQLMNESFPELGLQKKDCIKMRWVESVLFWINYPNVSSTDVLLQRIPKSESFLKRKSDYVQQPIPKAGLEAIWKVMIEAENVGMNWNPYGGKMSEILPTATPFPHRAGNIFKIQYGSNWKKPGNEIADNFLNWTRKLYEAMTPYVSKNPRESFLNYRDIDIGVNSNGTLEEGRVYGSKYFKENFDRLVDVKTQVDPDNFFSYEQSIPTRSSDCRGC</sequence>
<accession>A0AB32UZ90</accession>
<comment type="subcellular location">
    <subcellularLocation>
        <location evidence="2">Secreted</location>
        <location evidence="2">Cell wall</location>
    </subcellularLocation>
</comment>
<dbReference type="InterPro" id="IPR012951">
    <property type="entry name" value="BBE"/>
</dbReference>
<evidence type="ECO:0000256" key="8">
    <source>
        <dbReference type="ARBA" id="ARBA00022741"/>
    </source>
</evidence>
<evidence type="ECO:0000256" key="5">
    <source>
        <dbReference type="ARBA" id="ARBA00022525"/>
    </source>
</evidence>
<dbReference type="GO" id="GO:0071949">
    <property type="term" value="F:FAD binding"/>
    <property type="evidence" value="ECO:0007669"/>
    <property type="project" value="InterPro"/>
</dbReference>
<dbReference type="PANTHER" id="PTHR32448">
    <property type="entry name" value="OS08G0158400 PROTEIN"/>
    <property type="match status" value="1"/>
</dbReference>
<keyword evidence="5" id="KW-0964">Secreted</keyword>
<dbReference type="InterPro" id="IPR006094">
    <property type="entry name" value="Oxid_FAD_bind_N"/>
</dbReference>
<keyword evidence="12" id="KW-0325">Glycoprotein</keyword>
<dbReference type="KEGG" id="tcc:18595160"/>
<protein>
    <submittedName>
        <fullName evidence="15">Reticuline oxidase-like protein</fullName>
    </submittedName>
</protein>
<evidence type="ECO:0000256" key="1">
    <source>
        <dbReference type="ARBA" id="ARBA00001974"/>
    </source>
</evidence>
<name>A0AB32UZ90_THECC</name>
<evidence type="ECO:0000256" key="7">
    <source>
        <dbReference type="ARBA" id="ARBA00022729"/>
    </source>
</evidence>
<evidence type="ECO:0000256" key="11">
    <source>
        <dbReference type="ARBA" id="ARBA00023157"/>
    </source>
</evidence>
<dbReference type="Gene3D" id="3.30.465.10">
    <property type="match status" value="1"/>
</dbReference>
<dbReference type="Pfam" id="PF01565">
    <property type="entry name" value="FAD_binding_4"/>
    <property type="match status" value="1"/>
</dbReference>
<dbReference type="FunFam" id="3.30.43.10:FF:000004">
    <property type="entry name" value="Berberine bridge enzyme-like 15"/>
    <property type="match status" value="1"/>
</dbReference>
<evidence type="ECO:0000259" key="13">
    <source>
        <dbReference type="PROSITE" id="PS51387"/>
    </source>
</evidence>
<evidence type="ECO:0000256" key="3">
    <source>
        <dbReference type="ARBA" id="ARBA00005466"/>
    </source>
</evidence>
<evidence type="ECO:0000256" key="2">
    <source>
        <dbReference type="ARBA" id="ARBA00004191"/>
    </source>
</evidence>
<reference evidence="14" key="1">
    <citation type="journal article" date="1997" name="Nucleic Acids Res.">
        <title>tRNAscan-SE: a program for improved detection of transfer RNA genes in genomic sequence.</title>
        <authorList>
            <person name="Lowe T.M."/>
            <person name="Eddy S.R."/>
        </authorList>
    </citation>
    <scope>NUCLEOTIDE SEQUENCE [LARGE SCALE GENOMIC DNA]</scope>
    <source>
        <strain evidence="14">r\B97-61/B2</strain>
    </source>
</reference>
<dbReference type="AlphaFoldDB" id="A0AB32UZ90"/>
<dbReference type="Gene3D" id="3.40.462.20">
    <property type="match status" value="1"/>
</dbReference>
<feature type="domain" description="FAD-binding PCMH-type" evidence="13">
    <location>
        <begin position="81"/>
        <end position="255"/>
    </location>
</feature>
<dbReference type="Proteomes" id="UP000694886">
    <property type="component" value="Chromosome 6"/>
</dbReference>
<dbReference type="Gene3D" id="3.30.43.10">
    <property type="entry name" value="Uridine Diphospho-n-acetylenolpyruvylglucosamine Reductase, domain 2"/>
    <property type="match status" value="1"/>
</dbReference>
<evidence type="ECO:0000256" key="6">
    <source>
        <dbReference type="ARBA" id="ARBA00022630"/>
    </source>
</evidence>
<evidence type="ECO:0000313" key="14">
    <source>
        <dbReference type="Proteomes" id="UP000694886"/>
    </source>
</evidence>
<dbReference type="PROSITE" id="PS51387">
    <property type="entry name" value="FAD_PCMH"/>
    <property type="match status" value="1"/>
</dbReference>